<gene>
    <name evidence="1" type="ORF">GCM10023231_08010</name>
</gene>
<keyword evidence="2" id="KW-1185">Reference proteome</keyword>
<name>A0ABP9AKM5_9SPHI</name>
<proteinExistence type="predicted"/>
<organism evidence="1 2">
    <name type="scientific">Olivibacter ginsenosidimutans</name>
    <dbReference type="NCBI Taxonomy" id="1176537"/>
    <lineage>
        <taxon>Bacteria</taxon>
        <taxon>Pseudomonadati</taxon>
        <taxon>Bacteroidota</taxon>
        <taxon>Sphingobacteriia</taxon>
        <taxon>Sphingobacteriales</taxon>
        <taxon>Sphingobacteriaceae</taxon>
        <taxon>Olivibacter</taxon>
    </lineage>
</organism>
<evidence type="ECO:0000313" key="1">
    <source>
        <dbReference type="EMBL" id="GAA4782753.1"/>
    </source>
</evidence>
<sequence length="60" mass="6974">MLTKTRLINSLDKLPEQFSIDELVDHVVLIEKVQRGLDDVSQGKVNTREEARQKLAKWLK</sequence>
<accession>A0ABP9AKM5</accession>
<dbReference type="Proteomes" id="UP001501411">
    <property type="component" value="Unassembled WGS sequence"/>
</dbReference>
<evidence type="ECO:0000313" key="2">
    <source>
        <dbReference type="Proteomes" id="UP001501411"/>
    </source>
</evidence>
<dbReference type="EMBL" id="BAABIQ010000005">
    <property type="protein sequence ID" value="GAA4782753.1"/>
    <property type="molecule type" value="Genomic_DNA"/>
</dbReference>
<protein>
    <submittedName>
        <fullName evidence="1">Uncharacterized protein</fullName>
    </submittedName>
</protein>
<reference evidence="2" key="1">
    <citation type="journal article" date="2019" name="Int. J. Syst. Evol. Microbiol.">
        <title>The Global Catalogue of Microorganisms (GCM) 10K type strain sequencing project: providing services to taxonomists for standard genome sequencing and annotation.</title>
        <authorList>
            <consortium name="The Broad Institute Genomics Platform"/>
            <consortium name="The Broad Institute Genome Sequencing Center for Infectious Disease"/>
            <person name="Wu L."/>
            <person name="Ma J."/>
        </authorList>
    </citation>
    <scope>NUCLEOTIDE SEQUENCE [LARGE SCALE GENOMIC DNA]</scope>
    <source>
        <strain evidence="2">JCM 18200</strain>
    </source>
</reference>
<comment type="caution">
    <text evidence="1">The sequence shown here is derived from an EMBL/GenBank/DDBJ whole genome shotgun (WGS) entry which is preliminary data.</text>
</comment>